<gene>
    <name evidence="2" type="ORF">GM612_10785</name>
</gene>
<comment type="caution">
    <text evidence="2">The sequence shown here is derived from an EMBL/GenBank/DDBJ whole genome shotgun (WGS) entry which is preliminary data.</text>
</comment>
<keyword evidence="3" id="KW-1185">Reference proteome</keyword>
<dbReference type="Pfam" id="PF16069">
    <property type="entry name" value="DUF4811"/>
    <property type="match status" value="1"/>
</dbReference>
<accession>A0A7X3C400</accession>
<name>A0A7X3C400_9LACO</name>
<dbReference type="RefSeq" id="WP_155432360.1">
    <property type="nucleotide sequence ID" value="NZ_WNJO01000016.1"/>
</dbReference>
<evidence type="ECO:0000256" key="1">
    <source>
        <dbReference type="SAM" id="Phobius"/>
    </source>
</evidence>
<reference evidence="2 3" key="1">
    <citation type="submission" date="2019-11" db="EMBL/GenBank/DDBJ databases">
        <title>Lactobacillus sp. nov. CRM56-3, isolated from fermented tea leaves.</title>
        <authorList>
            <person name="Phuengjayaem S."/>
            <person name="Tanasupawat S."/>
        </authorList>
    </citation>
    <scope>NUCLEOTIDE SEQUENCE [LARGE SCALE GENOMIC DNA]</scope>
    <source>
        <strain evidence="2 3">CRM56-3</strain>
    </source>
</reference>
<dbReference type="InterPro" id="IPR032083">
    <property type="entry name" value="DUF4811"/>
</dbReference>
<keyword evidence="1" id="KW-0812">Transmembrane</keyword>
<dbReference type="EMBL" id="WNJO01000016">
    <property type="protein sequence ID" value="MTV83101.1"/>
    <property type="molecule type" value="Genomic_DNA"/>
</dbReference>
<evidence type="ECO:0000313" key="2">
    <source>
        <dbReference type="EMBL" id="MTV83101.1"/>
    </source>
</evidence>
<dbReference type="AlphaFoldDB" id="A0A7X3C400"/>
<sequence>MVAIILFIGALLFSFAMIFMKPGLKKAVWVLIGLVFTVGSIVLMILNFDQYFGMKTVVKQNSYPLTSSLNTQQRVLMYKQIGTQNERVYLYKTNPLDKGLTKTDPAKGEAIVLRNAPHNKVTISRSYRVYRNEEFRLLFSAGVKNHTYVGTQWVFHLRPGWRVIGAK</sequence>
<proteinExistence type="predicted"/>
<feature type="transmembrane region" description="Helical" evidence="1">
    <location>
        <begin position="26"/>
        <end position="46"/>
    </location>
</feature>
<keyword evidence="1" id="KW-1133">Transmembrane helix</keyword>
<evidence type="ECO:0000313" key="3">
    <source>
        <dbReference type="Proteomes" id="UP000466388"/>
    </source>
</evidence>
<protein>
    <submittedName>
        <fullName evidence="2">DUF4811 domain-containing protein</fullName>
    </submittedName>
</protein>
<organism evidence="2 3">
    <name type="scientific">Secundilactobacillus folii</name>
    <dbReference type="NCBI Taxonomy" id="2678357"/>
    <lineage>
        <taxon>Bacteria</taxon>
        <taxon>Bacillati</taxon>
        <taxon>Bacillota</taxon>
        <taxon>Bacilli</taxon>
        <taxon>Lactobacillales</taxon>
        <taxon>Lactobacillaceae</taxon>
        <taxon>Secundilactobacillus</taxon>
    </lineage>
</organism>
<dbReference type="Proteomes" id="UP000466388">
    <property type="component" value="Unassembled WGS sequence"/>
</dbReference>
<keyword evidence="1" id="KW-0472">Membrane</keyword>